<keyword evidence="9" id="KW-0808">Transferase</keyword>
<dbReference type="EMBL" id="JAUFPN010000052">
    <property type="protein sequence ID" value="MDN3563933.1"/>
    <property type="molecule type" value="Genomic_DNA"/>
</dbReference>
<dbReference type="InterPro" id="IPR002656">
    <property type="entry name" value="Acyl_transf_3_dom"/>
</dbReference>
<name>A0ABT8A2E7_9PROT</name>
<feature type="transmembrane region" description="Helical" evidence="7">
    <location>
        <begin position="284"/>
        <end position="303"/>
    </location>
</feature>
<reference evidence="10" key="1">
    <citation type="journal article" date="2019" name="Int. J. Syst. Evol. Microbiol.">
        <title>The Global Catalogue of Microorganisms (GCM) 10K type strain sequencing project: providing services to taxonomists for standard genome sequencing and annotation.</title>
        <authorList>
            <consortium name="The Broad Institute Genomics Platform"/>
            <consortium name="The Broad Institute Genome Sequencing Center for Infectious Disease"/>
            <person name="Wu L."/>
            <person name="Ma J."/>
        </authorList>
    </citation>
    <scope>NUCLEOTIDE SEQUENCE [LARGE SCALE GENOMIC DNA]</scope>
    <source>
        <strain evidence="10">CECT 7131</strain>
    </source>
</reference>
<dbReference type="Proteomes" id="UP001529369">
    <property type="component" value="Unassembled WGS sequence"/>
</dbReference>
<evidence type="ECO:0000256" key="2">
    <source>
        <dbReference type="ARBA" id="ARBA00007400"/>
    </source>
</evidence>
<feature type="transmembrane region" description="Helical" evidence="7">
    <location>
        <begin position="62"/>
        <end position="86"/>
    </location>
</feature>
<feature type="transmembrane region" description="Helical" evidence="7">
    <location>
        <begin position="225"/>
        <end position="246"/>
    </location>
</feature>
<organism evidence="9 10">
    <name type="scientific">Paeniroseomonas aquatica</name>
    <dbReference type="NCBI Taxonomy" id="373043"/>
    <lineage>
        <taxon>Bacteria</taxon>
        <taxon>Pseudomonadati</taxon>
        <taxon>Pseudomonadota</taxon>
        <taxon>Alphaproteobacteria</taxon>
        <taxon>Acetobacterales</taxon>
        <taxon>Acetobacteraceae</taxon>
        <taxon>Paeniroseomonas</taxon>
    </lineage>
</organism>
<sequence>MTLRMSPLHAILASSKPLPEAGRIGERVDKTPRQPGVDTARYGMAFLVVLLHALAMGRPPSVGTALILNLCHAAVPFFFIAAGYFLPPDPAKGLSKLPKQLARLITIHLSWTAIYILFFQTIFPYDLSFQIRSLLFGGAAFHLWFLPALGAALTFVVLGRAWVGSRLTGAACFALGIVSIANGAYHDVLGLPGEGSRGGLLVAPMFVYSGTLISKFSIRHGWQSCVGFVAVAYAVLVGEEALITWLSGSGVLGSHDFVFSTLMYGAAVFMLARALPETETIRKFAFLGGLSLNIYLVHILFLWPLLKFYDVSQLWMTLLIAAVTFGLSTAFSVLLVRIPFLRYFST</sequence>
<evidence type="ECO:0000256" key="1">
    <source>
        <dbReference type="ARBA" id="ARBA00004651"/>
    </source>
</evidence>
<keyword evidence="9" id="KW-0012">Acyltransferase</keyword>
<keyword evidence="10" id="KW-1185">Reference proteome</keyword>
<feature type="transmembrane region" description="Helical" evidence="7">
    <location>
        <begin position="101"/>
        <end position="123"/>
    </location>
</feature>
<protein>
    <submittedName>
        <fullName evidence="9">Acyltransferase family protein</fullName>
    </submittedName>
</protein>
<feature type="transmembrane region" description="Helical" evidence="7">
    <location>
        <begin position="39"/>
        <end position="56"/>
    </location>
</feature>
<evidence type="ECO:0000256" key="3">
    <source>
        <dbReference type="ARBA" id="ARBA00022475"/>
    </source>
</evidence>
<proteinExistence type="inferred from homology"/>
<evidence type="ECO:0000313" key="10">
    <source>
        <dbReference type="Proteomes" id="UP001529369"/>
    </source>
</evidence>
<comment type="similarity">
    <text evidence="2">Belongs to the acyltransferase 3 family.</text>
</comment>
<keyword evidence="3" id="KW-1003">Cell membrane</keyword>
<feature type="transmembrane region" description="Helical" evidence="7">
    <location>
        <begin position="252"/>
        <end position="272"/>
    </location>
</feature>
<dbReference type="PANTHER" id="PTHR40074:SF2">
    <property type="entry name" value="O-ACETYLTRANSFERASE WECH"/>
    <property type="match status" value="1"/>
</dbReference>
<feature type="transmembrane region" description="Helical" evidence="7">
    <location>
        <begin position="198"/>
        <end position="218"/>
    </location>
</feature>
<evidence type="ECO:0000256" key="5">
    <source>
        <dbReference type="ARBA" id="ARBA00022989"/>
    </source>
</evidence>
<comment type="caution">
    <text evidence="9">The sequence shown here is derived from an EMBL/GenBank/DDBJ whole genome shotgun (WGS) entry which is preliminary data.</text>
</comment>
<feature type="transmembrane region" description="Helical" evidence="7">
    <location>
        <begin position="167"/>
        <end position="186"/>
    </location>
</feature>
<keyword evidence="6 7" id="KW-0472">Membrane</keyword>
<dbReference type="GO" id="GO:0016746">
    <property type="term" value="F:acyltransferase activity"/>
    <property type="evidence" value="ECO:0007669"/>
    <property type="project" value="UniProtKB-KW"/>
</dbReference>
<gene>
    <name evidence="9" type="ORF">QWZ14_06020</name>
</gene>
<feature type="domain" description="Acyltransferase 3" evidence="8">
    <location>
        <begin position="36"/>
        <end position="336"/>
    </location>
</feature>
<dbReference type="Pfam" id="PF01757">
    <property type="entry name" value="Acyl_transf_3"/>
    <property type="match status" value="1"/>
</dbReference>
<comment type="subcellular location">
    <subcellularLocation>
        <location evidence="1">Cell membrane</location>
        <topology evidence="1">Multi-pass membrane protein</topology>
    </subcellularLocation>
</comment>
<evidence type="ECO:0000313" key="9">
    <source>
        <dbReference type="EMBL" id="MDN3563933.1"/>
    </source>
</evidence>
<keyword evidence="4 7" id="KW-0812">Transmembrane</keyword>
<evidence type="ECO:0000256" key="7">
    <source>
        <dbReference type="SAM" id="Phobius"/>
    </source>
</evidence>
<dbReference type="PANTHER" id="PTHR40074">
    <property type="entry name" value="O-ACETYLTRANSFERASE WECH"/>
    <property type="match status" value="1"/>
</dbReference>
<dbReference type="RefSeq" id="WP_290315726.1">
    <property type="nucleotide sequence ID" value="NZ_JAUFPN010000052.1"/>
</dbReference>
<keyword evidence="5 7" id="KW-1133">Transmembrane helix</keyword>
<feature type="transmembrane region" description="Helical" evidence="7">
    <location>
        <begin position="315"/>
        <end position="336"/>
    </location>
</feature>
<evidence type="ECO:0000256" key="6">
    <source>
        <dbReference type="ARBA" id="ARBA00023136"/>
    </source>
</evidence>
<evidence type="ECO:0000259" key="8">
    <source>
        <dbReference type="Pfam" id="PF01757"/>
    </source>
</evidence>
<feature type="transmembrane region" description="Helical" evidence="7">
    <location>
        <begin position="135"/>
        <end position="158"/>
    </location>
</feature>
<accession>A0ABT8A2E7</accession>
<evidence type="ECO:0000256" key="4">
    <source>
        <dbReference type="ARBA" id="ARBA00022692"/>
    </source>
</evidence>